<dbReference type="AlphaFoldDB" id="A0A496PH80"/>
<proteinExistence type="predicted"/>
<dbReference type="Proteomes" id="UP000273119">
    <property type="component" value="Unassembled WGS sequence"/>
</dbReference>
<evidence type="ECO:0000313" key="1">
    <source>
        <dbReference type="EMBL" id="RKW69838.1"/>
    </source>
</evidence>
<comment type="caution">
    <text evidence="1">The sequence shown here is derived from an EMBL/GenBank/DDBJ whole genome shotgun (WGS) entry which is preliminary data.</text>
</comment>
<name>A0A496PH80_9MICC</name>
<sequence>MSTALHTYFAQAANSFKAPLPTPSNMPHPMPDYSTSGLTAAARSAYRDGRDPATDPEVIRQAIGHILANNGVSGALSMDIRELENQAKREAYTKVLPTWHKEAREAAKTVNDAATQLPAGSSLNAIMNGTDASLIALAAPAVQAASLLEAWERLINEPAGNAGNAAGPTNARPALFTPTLNQVLNNDSRHGVLDLVQAGWTLDPAKDWQEVQARYTALNNVEENIHQRIEQDTNARANGTSTATRGGYQWHAAVCRHAAAPAFNTLPSYN</sequence>
<dbReference type="RefSeq" id="WP_121485509.1">
    <property type="nucleotide sequence ID" value="NZ_QQXL01000006.1"/>
</dbReference>
<evidence type="ECO:0000313" key="2">
    <source>
        <dbReference type="Proteomes" id="UP000273119"/>
    </source>
</evidence>
<dbReference type="EMBL" id="QQXL01000006">
    <property type="protein sequence ID" value="RKW69838.1"/>
    <property type="molecule type" value="Genomic_DNA"/>
</dbReference>
<organism evidence="1 2">
    <name type="scientific">Galactobacter caseinivorans</name>
    <dbReference type="NCBI Taxonomy" id="2676123"/>
    <lineage>
        <taxon>Bacteria</taxon>
        <taxon>Bacillati</taxon>
        <taxon>Actinomycetota</taxon>
        <taxon>Actinomycetes</taxon>
        <taxon>Micrococcales</taxon>
        <taxon>Micrococcaceae</taxon>
        <taxon>Galactobacter</taxon>
    </lineage>
</organism>
<protein>
    <submittedName>
        <fullName evidence="1">Uncharacterized protein</fullName>
    </submittedName>
</protein>
<reference evidence="1 2" key="1">
    <citation type="submission" date="2018-07" db="EMBL/GenBank/DDBJ databases">
        <title>Arthrobacter sp. nov., isolated from raw cow's milk with high bacterial count.</title>
        <authorList>
            <person name="Hahne J."/>
            <person name="Isele D."/>
            <person name="Lipski A."/>
        </authorList>
    </citation>
    <scope>NUCLEOTIDE SEQUENCE [LARGE SCALE GENOMIC DNA]</scope>
    <source>
        <strain evidence="1 2">JZ R-183</strain>
    </source>
</reference>
<keyword evidence="2" id="KW-1185">Reference proteome</keyword>
<gene>
    <name evidence="1" type="ORF">DWQ67_10160</name>
</gene>
<accession>A0A496PH80</accession>